<keyword evidence="2" id="KW-0472">Membrane</keyword>
<keyword evidence="2" id="KW-1133">Transmembrane helix</keyword>
<comment type="caution">
    <text evidence="3">The sequence shown here is derived from an EMBL/GenBank/DDBJ whole genome shotgun (WGS) entry which is preliminary data.</text>
</comment>
<evidence type="ECO:0000256" key="2">
    <source>
        <dbReference type="SAM" id="Phobius"/>
    </source>
</evidence>
<dbReference type="Proteomes" id="UP001595740">
    <property type="component" value="Unassembled WGS sequence"/>
</dbReference>
<name>A0ABV7RQE2_9GAMM</name>
<keyword evidence="4" id="KW-1185">Reference proteome</keyword>
<dbReference type="RefSeq" id="WP_386758694.1">
    <property type="nucleotide sequence ID" value="NZ_JBHRXK010000003.1"/>
</dbReference>
<dbReference type="EMBL" id="JBHRXK010000003">
    <property type="protein sequence ID" value="MFC3550932.1"/>
    <property type="molecule type" value="Genomic_DNA"/>
</dbReference>
<proteinExistence type="predicted"/>
<feature type="compositionally biased region" description="Basic residues" evidence="1">
    <location>
        <begin position="154"/>
        <end position="164"/>
    </location>
</feature>
<keyword evidence="2" id="KW-0812">Transmembrane</keyword>
<feature type="compositionally biased region" description="Low complexity" evidence="1">
    <location>
        <begin position="94"/>
        <end position="103"/>
    </location>
</feature>
<evidence type="ECO:0000313" key="4">
    <source>
        <dbReference type="Proteomes" id="UP001595740"/>
    </source>
</evidence>
<sequence length="295" mass="31290">MPDADHPTQNTPHDAPADWSSAFAALPLETPPADSWTRLSATLPSQAGATAVTARRTRRSRRLGWSVAAAAALALAALLPIALRDDRDTREVPSSAAVAVTAPAPQPDTPRYNTDAPPAAAVAIRTDDRNTAARAAGQVGEVQAHEVAPPTRVAKTKPQRRPQPRKPQPQAPEPKVLASERGTRLATGDADRTDSGTPDALLQLQAESAQLEALVALARDERVGNATTTVMATELDQRIGLIDAALSQNDLIPSQRSALWQQRVQALQDLAGVEATQRWLAVQGESYDAALVHVD</sequence>
<reference evidence="4" key="1">
    <citation type="journal article" date="2019" name="Int. J. Syst. Evol. Microbiol.">
        <title>The Global Catalogue of Microorganisms (GCM) 10K type strain sequencing project: providing services to taxonomists for standard genome sequencing and annotation.</title>
        <authorList>
            <consortium name="The Broad Institute Genomics Platform"/>
            <consortium name="The Broad Institute Genome Sequencing Center for Infectious Disease"/>
            <person name="Wu L."/>
            <person name="Ma J."/>
        </authorList>
    </citation>
    <scope>NUCLEOTIDE SEQUENCE [LARGE SCALE GENOMIC DNA]</scope>
    <source>
        <strain evidence="4">KCTC 42875</strain>
    </source>
</reference>
<evidence type="ECO:0000256" key="1">
    <source>
        <dbReference type="SAM" id="MobiDB-lite"/>
    </source>
</evidence>
<protein>
    <submittedName>
        <fullName evidence="3">Uncharacterized protein</fullName>
    </submittedName>
</protein>
<feature type="region of interest" description="Disordered" evidence="1">
    <location>
        <begin position="94"/>
        <end position="114"/>
    </location>
</feature>
<accession>A0ABV7RQE2</accession>
<feature type="region of interest" description="Disordered" evidence="1">
    <location>
        <begin position="1"/>
        <end position="26"/>
    </location>
</feature>
<organism evidence="3 4">
    <name type="scientific">Lysobacter cavernae</name>
    <dbReference type="NCBI Taxonomy" id="1685901"/>
    <lineage>
        <taxon>Bacteria</taxon>
        <taxon>Pseudomonadati</taxon>
        <taxon>Pseudomonadota</taxon>
        <taxon>Gammaproteobacteria</taxon>
        <taxon>Lysobacterales</taxon>
        <taxon>Lysobacteraceae</taxon>
        <taxon>Lysobacter</taxon>
    </lineage>
</organism>
<gene>
    <name evidence="3" type="ORF">ACFOLC_07855</name>
</gene>
<feature type="transmembrane region" description="Helical" evidence="2">
    <location>
        <begin position="63"/>
        <end position="83"/>
    </location>
</feature>
<feature type="region of interest" description="Disordered" evidence="1">
    <location>
        <begin position="137"/>
        <end position="197"/>
    </location>
</feature>
<evidence type="ECO:0000313" key="3">
    <source>
        <dbReference type="EMBL" id="MFC3550932.1"/>
    </source>
</evidence>